<evidence type="ECO:0000313" key="2">
    <source>
        <dbReference type="Proteomes" id="UP001310022"/>
    </source>
</evidence>
<comment type="caution">
    <text evidence="1">The sequence shown here is derived from an EMBL/GenBank/DDBJ whole genome shotgun (WGS) entry which is preliminary data.</text>
</comment>
<dbReference type="Proteomes" id="UP001310022">
    <property type="component" value="Unassembled WGS sequence"/>
</dbReference>
<dbReference type="EMBL" id="BQKE01000006">
    <property type="protein sequence ID" value="GJM64734.1"/>
    <property type="molecule type" value="Genomic_DNA"/>
</dbReference>
<gene>
    <name evidence="1" type="ORF">PEDI_52860</name>
</gene>
<sequence length="87" mass="9591">MKSKNGFEQCYNGQAVANEDMIIVGQYCNNHANDKREFLPAIDSVPEALKKGIKVVAADWGYYSDDNIKGCPEGIKPIVPKSKAETQ</sequence>
<keyword evidence="2" id="KW-1185">Reference proteome</keyword>
<evidence type="ECO:0008006" key="3">
    <source>
        <dbReference type="Google" id="ProtNLM"/>
    </source>
</evidence>
<accession>A0AAN5AMR7</accession>
<proteinExistence type="predicted"/>
<protein>
    <recommendedName>
        <fullName evidence="3">Transposase IS4-like domain-containing protein</fullName>
    </recommendedName>
</protein>
<evidence type="ECO:0000313" key="1">
    <source>
        <dbReference type="EMBL" id="GJM64734.1"/>
    </source>
</evidence>
<organism evidence="1 2">
    <name type="scientific">Persicobacter diffluens</name>
    <dbReference type="NCBI Taxonomy" id="981"/>
    <lineage>
        <taxon>Bacteria</taxon>
        <taxon>Pseudomonadati</taxon>
        <taxon>Bacteroidota</taxon>
        <taxon>Cytophagia</taxon>
        <taxon>Cytophagales</taxon>
        <taxon>Persicobacteraceae</taxon>
        <taxon>Persicobacter</taxon>
    </lineage>
</organism>
<name>A0AAN5AMR7_9BACT</name>
<dbReference type="AlphaFoldDB" id="A0AAN5AMR7"/>
<dbReference type="RefSeq" id="WP_338239795.1">
    <property type="nucleotide sequence ID" value="NZ_BQKE01000006.1"/>
</dbReference>
<reference evidence="1 2" key="1">
    <citation type="submission" date="2021-12" db="EMBL/GenBank/DDBJ databases">
        <title>Genome sequencing of bacteria with rrn-lacking chromosome and rrn-plasmid.</title>
        <authorList>
            <person name="Anda M."/>
            <person name="Iwasaki W."/>
        </authorList>
    </citation>
    <scope>NUCLEOTIDE SEQUENCE [LARGE SCALE GENOMIC DNA]</scope>
    <source>
        <strain evidence="1 2">NBRC 15940</strain>
    </source>
</reference>